<dbReference type="STRING" id="1580092.NADRNF5_1091"/>
<dbReference type="KEGG" id="nin:NADRNF5_1091"/>
<sequence length="258" mass="28879">MAENILRKLVNNSQMAINDGVYEIDADLQKSNKDFVQIIKTNQHATLLTEIKFASPSLGKIRTTSDPVSIASQMIAGGAKALSILTQPHLFNGSPEYFMKVRQAVDVPLLMKDIMIDKVQIDAAKKIGADYMLVIQSLFDQKFLKDIDDFISYGHKQGLEILLEVHTKEEFKNALKTEADIIGINNRNLDTLEIDLKTTEKVLEGYEKTRVILSESGIETPEDINYLKKLGADAFLIGSSIMKSDNIQEQVKKLVNAY</sequence>
<dbReference type="InterPro" id="IPR045186">
    <property type="entry name" value="Indole-3-glycerol_P_synth"/>
</dbReference>
<keyword evidence="11" id="KW-1185">Reference proteome</keyword>
<keyword evidence="4 8" id="KW-0210">Decarboxylase</keyword>
<dbReference type="HAMAP" id="MF_00134_A">
    <property type="entry name" value="IGPS_A"/>
    <property type="match status" value="1"/>
</dbReference>
<dbReference type="EC" id="4.1.1.48" evidence="8"/>
<proteinExistence type="inferred from homology"/>
<dbReference type="GO" id="GO:0004640">
    <property type="term" value="F:phosphoribosylanthranilate isomerase activity"/>
    <property type="evidence" value="ECO:0007669"/>
    <property type="project" value="TreeGrafter"/>
</dbReference>
<dbReference type="CDD" id="cd00331">
    <property type="entry name" value="IGPS"/>
    <property type="match status" value="1"/>
</dbReference>
<evidence type="ECO:0000256" key="8">
    <source>
        <dbReference type="HAMAP-Rule" id="MF_00134"/>
    </source>
</evidence>
<comment type="pathway">
    <text evidence="2 8">Amino-acid biosynthesis; L-tryptophan biosynthesis; L-tryptophan from chorismate: step 4/5.</text>
</comment>
<evidence type="ECO:0000256" key="7">
    <source>
        <dbReference type="ARBA" id="ARBA00023239"/>
    </source>
</evidence>
<dbReference type="GeneID" id="24820299"/>
<reference evidence="11" key="1">
    <citation type="submission" date="2015-03" db="EMBL/GenBank/DDBJ databases">
        <title>Characterization of two novel Thaumarchaeota isolated from the Northern Adriatic Sea.</title>
        <authorList>
            <person name="Bayer B."/>
            <person name="Vojvoda J."/>
            <person name="Offre P."/>
            <person name="Srivastava A."/>
            <person name="Elisabeth N."/>
            <person name="Garcia J.A.L."/>
            <person name="Schleper C."/>
            <person name="Herndl G.J."/>
        </authorList>
    </citation>
    <scope>NUCLEOTIDE SEQUENCE [LARGE SCALE GENOMIC DNA]</scope>
    <source>
        <strain evidence="11">NF5</strain>
    </source>
</reference>
<evidence type="ECO:0000313" key="10">
    <source>
        <dbReference type="EMBL" id="AJW70781.1"/>
    </source>
</evidence>
<evidence type="ECO:0000256" key="5">
    <source>
        <dbReference type="ARBA" id="ARBA00022822"/>
    </source>
</evidence>
<dbReference type="Proteomes" id="UP000032408">
    <property type="component" value="Chromosome"/>
</dbReference>
<dbReference type="GO" id="GO:0004425">
    <property type="term" value="F:indole-3-glycerol-phosphate synthase activity"/>
    <property type="evidence" value="ECO:0007669"/>
    <property type="project" value="UniProtKB-UniRule"/>
</dbReference>
<accession>A0A0D5C207</accession>
<name>A0A0D5C207_9ARCH</name>
<evidence type="ECO:0000313" key="11">
    <source>
        <dbReference type="Proteomes" id="UP000032408"/>
    </source>
</evidence>
<protein>
    <recommendedName>
        <fullName evidence="8">Indole-3-glycerol phosphate synthase</fullName>
        <shortName evidence="8">IGPS</shortName>
        <ecNumber evidence="8">4.1.1.48</ecNumber>
    </recommendedName>
</protein>
<evidence type="ECO:0000256" key="3">
    <source>
        <dbReference type="ARBA" id="ARBA00022605"/>
    </source>
</evidence>
<dbReference type="Pfam" id="PF00218">
    <property type="entry name" value="IGPS"/>
    <property type="match status" value="1"/>
</dbReference>
<keyword evidence="7 8" id="KW-0456">Lyase</keyword>
<dbReference type="UniPathway" id="UPA00035">
    <property type="reaction ID" value="UER00043"/>
</dbReference>
<organism evidence="10 11">
    <name type="scientific">Nitrosopumilus adriaticus</name>
    <dbReference type="NCBI Taxonomy" id="1580092"/>
    <lineage>
        <taxon>Archaea</taxon>
        <taxon>Nitrososphaerota</taxon>
        <taxon>Nitrososphaeria</taxon>
        <taxon>Nitrosopumilales</taxon>
        <taxon>Nitrosopumilaceae</taxon>
        <taxon>Nitrosopumilus</taxon>
    </lineage>
</organism>
<dbReference type="PANTHER" id="PTHR22854:SF2">
    <property type="entry name" value="INDOLE-3-GLYCEROL-PHOSPHATE SYNTHASE"/>
    <property type="match status" value="1"/>
</dbReference>
<gene>
    <name evidence="8 10" type="primary">trpC</name>
    <name evidence="10" type="ORF">NADRNF5_1091</name>
</gene>
<evidence type="ECO:0000256" key="1">
    <source>
        <dbReference type="ARBA" id="ARBA00001633"/>
    </source>
</evidence>
<dbReference type="RefSeq" id="WP_048116085.1">
    <property type="nucleotide sequence ID" value="NZ_CP011070.1"/>
</dbReference>
<dbReference type="InterPro" id="IPR013798">
    <property type="entry name" value="Indole-3-glycerol_P_synth_dom"/>
</dbReference>
<reference evidence="10 11" key="2">
    <citation type="journal article" date="2016" name="ISME J.">
        <title>Physiological and genomic characterization of two novel marine thaumarchaeal strains indicates niche differentiation.</title>
        <authorList>
            <person name="Bayer B."/>
            <person name="Vojvoda J."/>
            <person name="Offre P."/>
            <person name="Alves R.J."/>
            <person name="Elisabeth N.H."/>
            <person name="Garcia J.A."/>
            <person name="Volland J.M."/>
            <person name="Srivastava A."/>
            <person name="Schleper C."/>
            <person name="Herndl G.J."/>
        </authorList>
    </citation>
    <scope>NUCLEOTIDE SEQUENCE [LARGE SCALE GENOMIC DNA]</scope>
    <source>
        <strain evidence="10 11">NF5</strain>
    </source>
</reference>
<feature type="domain" description="Indole-3-glycerol phosphate synthase" evidence="9">
    <location>
        <begin position="22"/>
        <end position="254"/>
    </location>
</feature>
<keyword evidence="3 8" id="KW-0028">Amino-acid biosynthesis</keyword>
<dbReference type="EMBL" id="CP011070">
    <property type="protein sequence ID" value="AJW70781.1"/>
    <property type="molecule type" value="Genomic_DNA"/>
</dbReference>
<evidence type="ECO:0000256" key="2">
    <source>
        <dbReference type="ARBA" id="ARBA00004696"/>
    </source>
</evidence>
<dbReference type="InterPro" id="IPR011060">
    <property type="entry name" value="RibuloseP-bd_barrel"/>
</dbReference>
<dbReference type="AlphaFoldDB" id="A0A0D5C207"/>
<keyword evidence="6 8" id="KW-0057">Aromatic amino acid biosynthesis</keyword>
<dbReference type="InterPro" id="IPR013785">
    <property type="entry name" value="Aldolase_TIM"/>
</dbReference>
<evidence type="ECO:0000259" key="9">
    <source>
        <dbReference type="Pfam" id="PF00218"/>
    </source>
</evidence>
<keyword evidence="5 8" id="KW-0822">Tryptophan biosynthesis</keyword>
<comment type="catalytic activity">
    <reaction evidence="1 8">
        <text>1-(2-carboxyphenylamino)-1-deoxy-D-ribulose 5-phosphate + H(+) = (1S,2R)-1-C-(indol-3-yl)glycerol 3-phosphate + CO2 + H2O</text>
        <dbReference type="Rhea" id="RHEA:23476"/>
        <dbReference type="ChEBI" id="CHEBI:15377"/>
        <dbReference type="ChEBI" id="CHEBI:15378"/>
        <dbReference type="ChEBI" id="CHEBI:16526"/>
        <dbReference type="ChEBI" id="CHEBI:58613"/>
        <dbReference type="ChEBI" id="CHEBI:58866"/>
        <dbReference type="EC" id="4.1.1.48"/>
    </reaction>
</comment>
<comment type="similarity">
    <text evidence="8">Belongs to the TrpC family.</text>
</comment>
<dbReference type="SUPFAM" id="SSF51366">
    <property type="entry name" value="Ribulose-phoshate binding barrel"/>
    <property type="match status" value="1"/>
</dbReference>
<dbReference type="FunFam" id="3.20.20.70:FF:000024">
    <property type="entry name" value="Indole-3-glycerol phosphate synthase"/>
    <property type="match status" value="1"/>
</dbReference>
<dbReference type="Gene3D" id="3.20.20.70">
    <property type="entry name" value="Aldolase class I"/>
    <property type="match status" value="1"/>
</dbReference>
<evidence type="ECO:0000256" key="6">
    <source>
        <dbReference type="ARBA" id="ARBA00023141"/>
    </source>
</evidence>
<dbReference type="HOGENOM" id="CLU_034247_0_1_2"/>
<evidence type="ECO:0000256" key="4">
    <source>
        <dbReference type="ARBA" id="ARBA00022793"/>
    </source>
</evidence>
<dbReference type="OrthoDB" id="15223at2157"/>
<dbReference type="GO" id="GO:0000162">
    <property type="term" value="P:L-tryptophan biosynthetic process"/>
    <property type="evidence" value="ECO:0007669"/>
    <property type="project" value="UniProtKB-UniRule"/>
</dbReference>
<dbReference type="PANTHER" id="PTHR22854">
    <property type="entry name" value="TRYPTOPHAN BIOSYNTHESIS PROTEIN"/>
    <property type="match status" value="1"/>
</dbReference>